<evidence type="ECO:0000256" key="1">
    <source>
        <dbReference type="ARBA" id="ARBA00005436"/>
    </source>
</evidence>
<dbReference type="HAMAP" id="MF_01478">
    <property type="entry name" value="Ribosomal_L12_arch"/>
    <property type="match status" value="1"/>
</dbReference>
<evidence type="ECO:0000313" key="5">
    <source>
        <dbReference type="EMBL" id="RDW26512.1"/>
    </source>
</evidence>
<dbReference type="VEuPathDB" id="FungiDB:YALI1_B16968g"/>
<dbReference type="PANTHER" id="PTHR45696">
    <property type="entry name" value="60S ACIDIC RIBOSOMAL PROTEIN P1"/>
    <property type="match status" value="1"/>
</dbReference>
<protein>
    <submittedName>
        <fullName evidence="5">60S acidic ribosomal protein P1</fullName>
    </submittedName>
</protein>
<sequence length="104" mass="10443">MSADALVSYAALILADAEVEISSDKLIAITKAAGSPVEQVWADVFAKALAGKDLKEILFNIGASGPAAAAPAAAAAGSADAPAAEEAEEEKDESDDDMGFGLFD</sequence>
<dbReference type="CDD" id="cd05831">
    <property type="entry name" value="Ribosomal_P1"/>
    <property type="match status" value="1"/>
</dbReference>
<dbReference type="InterPro" id="IPR027534">
    <property type="entry name" value="Ribosomal_P1/P2"/>
</dbReference>
<dbReference type="Proteomes" id="UP000256601">
    <property type="component" value="Unassembled WGS sequence"/>
</dbReference>
<evidence type="ECO:0000256" key="4">
    <source>
        <dbReference type="SAM" id="MobiDB-lite"/>
    </source>
</evidence>
<dbReference type="GO" id="GO:0030295">
    <property type="term" value="F:protein kinase activator activity"/>
    <property type="evidence" value="ECO:0007669"/>
    <property type="project" value="TreeGrafter"/>
</dbReference>
<organism evidence="5 6">
    <name type="scientific">Yarrowia lipolytica</name>
    <name type="common">Candida lipolytica</name>
    <dbReference type="NCBI Taxonomy" id="4952"/>
    <lineage>
        <taxon>Eukaryota</taxon>
        <taxon>Fungi</taxon>
        <taxon>Dikarya</taxon>
        <taxon>Ascomycota</taxon>
        <taxon>Saccharomycotina</taxon>
        <taxon>Dipodascomycetes</taxon>
        <taxon>Dipodascales</taxon>
        <taxon>Dipodascales incertae sedis</taxon>
        <taxon>Yarrowia</taxon>
    </lineage>
</organism>
<name>A0A371C8J4_YARLL</name>
<feature type="compositionally biased region" description="Acidic residues" evidence="4">
    <location>
        <begin position="83"/>
        <end position="98"/>
    </location>
</feature>
<keyword evidence="2 5" id="KW-0689">Ribosomal protein</keyword>
<comment type="similarity">
    <text evidence="1">Belongs to the eukaryotic ribosomal protein P1/P2 family.</text>
</comment>
<dbReference type="Pfam" id="PF00428">
    <property type="entry name" value="Ribosomal_60s"/>
    <property type="match status" value="1"/>
</dbReference>
<dbReference type="Gene3D" id="1.10.10.1410">
    <property type="match status" value="1"/>
</dbReference>
<accession>A0A371C8J4</accession>
<dbReference type="GO" id="GO:0003735">
    <property type="term" value="F:structural constituent of ribosome"/>
    <property type="evidence" value="ECO:0007669"/>
    <property type="project" value="EnsemblFungi"/>
</dbReference>
<dbReference type="AlphaFoldDB" id="A0A371C8J4"/>
<dbReference type="InterPro" id="IPR038716">
    <property type="entry name" value="P1/P2_N_sf"/>
</dbReference>
<evidence type="ECO:0000313" key="6">
    <source>
        <dbReference type="Proteomes" id="UP000256601"/>
    </source>
</evidence>
<keyword evidence="3" id="KW-0687">Ribonucleoprotein</keyword>
<dbReference type="GO" id="GO:0006414">
    <property type="term" value="P:translational elongation"/>
    <property type="evidence" value="ECO:0007669"/>
    <property type="project" value="InterPro"/>
</dbReference>
<dbReference type="EMBL" id="KZ858979">
    <property type="protein sequence ID" value="RDW26512.1"/>
    <property type="molecule type" value="Genomic_DNA"/>
</dbReference>
<dbReference type="OrthoDB" id="2194681at2759"/>
<dbReference type="PANTHER" id="PTHR45696:SF10">
    <property type="entry name" value="LARGE RIBOSOMAL SUBUNIT PROTEIN P1"/>
    <property type="match status" value="1"/>
</dbReference>
<gene>
    <name evidence="5" type="ORF">B0I71DRAFT_130795</name>
</gene>
<reference evidence="5 6" key="1">
    <citation type="submission" date="2018-07" db="EMBL/GenBank/DDBJ databases">
        <title>Draft Genome Assemblies for Five Robust Yarrowia lipolytica Strains Exhibiting High Lipid Production and Pentose Sugar Utilization and Sugar Alcohol Secretion from Undetoxified Lignocellulosic Biomass Hydrolysates.</title>
        <authorList>
            <consortium name="DOE Joint Genome Institute"/>
            <person name="Walker C."/>
            <person name="Ryu S."/>
            <person name="Na H."/>
            <person name="Zane M."/>
            <person name="LaButti K."/>
            <person name="Lipzen A."/>
            <person name="Haridas S."/>
            <person name="Barry K."/>
            <person name="Grigoriev I.V."/>
            <person name="Quarterman J."/>
            <person name="Slininger P."/>
            <person name="Dien B."/>
            <person name="Trinh C.T."/>
        </authorList>
    </citation>
    <scope>NUCLEOTIDE SEQUENCE [LARGE SCALE GENOMIC DNA]</scope>
    <source>
        <strain evidence="5 6">YB392</strain>
    </source>
</reference>
<dbReference type="FunFam" id="1.10.10.1410:FF:000002">
    <property type="entry name" value="60S acidic ribosomal protein P2"/>
    <property type="match status" value="1"/>
</dbReference>
<dbReference type="GO" id="GO:0022625">
    <property type="term" value="C:cytosolic large ribosomal subunit"/>
    <property type="evidence" value="ECO:0007669"/>
    <property type="project" value="EnsemblFungi"/>
</dbReference>
<proteinExistence type="inferred from homology"/>
<dbReference type="GO" id="GO:0002181">
    <property type="term" value="P:cytoplasmic translation"/>
    <property type="evidence" value="ECO:0007669"/>
    <property type="project" value="EnsemblFungi"/>
</dbReference>
<dbReference type="VEuPathDB" id="FungiDB:YALI0_B12804g"/>
<evidence type="ECO:0000256" key="2">
    <source>
        <dbReference type="ARBA" id="ARBA00022980"/>
    </source>
</evidence>
<feature type="region of interest" description="Disordered" evidence="4">
    <location>
        <begin position="74"/>
        <end position="104"/>
    </location>
</feature>
<dbReference type="OMA" id="NVWADVY"/>
<dbReference type="GO" id="GO:0043021">
    <property type="term" value="F:ribonucleoprotein complex binding"/>
    <property type="evidence" value="ECO:0007669"/>
    <property type="project" value="TreeGrafter"/>
</dbReference>
<evidence type="ECO:0000256" key="3">
    <source>
        <dbReference type="ARBA" id="ARBA00023274"/>
    </source>
</evidence>